<dbReference type="Proteomes" id="UP000297322">
    <property type="component" value="Unassembled WGS sequence"/>
</dbReference>
<dbReference type="EMBL" id="SPVI01000006">
    <property type="protein sequence ID" value="TFW43153.1"/>
    <property type="molecule type" value="Genomic_DNA"/>
</dbReference>
<evidence type="ECO:0000313" key="2">
    <source>
        <dbReference type="Proteomes" id="UP000297322"/>
    </source>
</evidence>
<proteinExistence type="predicted"/>
<reference evidence="1 2" key="1">
    <citation type="submission" date="2019-03" db="EMBL/GenBank/DDBJ databases">
        <title>Biocontrol and xenobiotic degradation properties of endophytic Pseudomonas fluorescens strain BRZ63.</title>
        <authorList>
            <person name="Chlebek D.A."/>
            <person name="Pinski A."/>
            <person name="Zur J.P."/>
            <person name="Michalska J."/>
            <person name="Hupert-Kocurek K.T."/>
        </authorList>
    </citation>
    <scope>NUCLEOTIDE SEQUENCE [LARGE SCALE GENOMIC DNA]</scope>
    <source>
        <strain evidence="1 2">BRZ63</strain>
    </source>
</reference>
<dbReference type="RefSeq" id="WP_135196453.1">
    <property type="nucleotide sequence ID" value="NZ_SPVI01000006.1"/>
</dbReference>
<protein>
    <submittedName>
        <fullName evidence="1">Uncharacterized protein</fullName>
    </submittedName>
</protein>
<name>A0A4Y9TFI5_PSEFL</name>
<gene>
    <name evidence="1" type="ORF">E4T65_12370</name>
</gene>
<comment type="caution">
    <text evidence="1">The sequence shown here is derived from an EMBL/GenBank/DDBJ whole genome shotgun (WGS) entry which is preliminary data.</text>
</comment>
<organism evidence="1 2">
    <name type="scientific">Pseudomonas fluorescens</name>
    <dbReference type="NCBI Taxonomy" id="294"/>
    <lineage>
        <taxon>Bacteria</taxon>
        <taxon>Pseudomonadati</taxon>
        <taxon>Pseudomonadota</taxon>
        <taxon>Gammaproteobacteria</taxon>
        <taxon>Pseudomonadales</taxon>
        <taxon>Pseudomonadaceae</taxon>
        <taxon>Pseudomonas</taxon>
    </lineage>
</organism>
<dbReference type="AlphaFoldDB" id="A0A4Y9TFI5"/>
<evidence type="ECO:0000313" key="1">
    <source>
        <dbReference type="EMBL" id="TFW43153.1"/>
    </source>
</evidence>
<sequence>MTDKQINVPSESIGVLLSMIENRIREIGKTYKANGSSYQDDLEITALRAVARQLGFDFEVSSISSGFAVTRYDHTFAD</sequence>
<accession>A0A4Y9TFI5</accession>